<name>A0A0H5SFC4_HERHM</name>
<dbReference type="InterPro" id="IPR021377">
    <property type="entry name" value="DUF3006"/>
</dbReference>
<evidence type="ECO:0000313" key="2">
    <source>
        <dbReference type="Proteomes" id="UP000236497"/>
    </source>
</evidence>
<dbReference type="AlphaFoldDB" id="A0A0H5SFC4"/>
<dbReference type="Pfam" id="PF11213">
    <property type="entry name" value="DUF3006"/>
    <property type="match status" value="1"/>
</dbReference>
<organism evidence="1 2">
    <name type="scientific">Herbinix hemicellulosilytica</name>
    <dbReference type="NCBI Taxonomy" id="1564487"/>
    <lineage>
        <taxon>Bacteria</taxon>
        <taxon>Bacillati</taxon>
        <taxon>Bacillota</taxon>
        <taxon>Clostridia</taxon>
        <taxon>Lachnospirales</taxon>
        <taxon>Lachnospiraceae</taxon>
        <taxon>Herbinix</taxon>
    </lineage>
</organism>
<sequence length="71" mass="8319">MNKYIVDRFEGCYAVCEKEDKSFINIKKDILPPDTKEGDILIENNGDFYIDTEATEARKQLIRKKLDSLFE</sequence>
<dbReference type="RefSeq" id="WP_103201683.1">
    <property type="nucleotide sequence ID" value="NZ_CVTD020000008.1"/>
</dbReference>
<protein>
    <recommendedName>
        <fullName evidence="3">DUF3006 family protein</fullName>
    </recommendedName>
</protein>
<accession>A0A0H5SFC4</accession>
<dbReference type="Proteomes" id="UP000236497">
    <property type="component" value="Unassembled WGS sequence"/>
</dbReference>
<dbReference type="EMBL" id="CVTD020000008">
    <property type="protein sequence ID" value="CRZ33506.1"/>
    <property type="molecule type" value="Genomic_DNA"/>
</dbReference>
<keyword evidence="2" id="KW-1185">Reference proteome</keyword>
<dbReference type="OrthoDB" id="164847at2"/>
<evidence type="ECO:0000313" key="1">
    <source>
        <dbReference type="EMBL" id="CRZ33506.1"/>
    </source>
</evidence>
<evidence type="ECO:0008006" key="3">
    <source>
        <dbReference type="Google" id="ProtNLM"/>
    </source>
</evidence>
<proteinExistence type="predicted"/>
<gene>
    <name evidence="1" type="ORF">HHT355_0296</name>
</gene>
<reference evidence="1 2" key="1">
    <citation type="submission" date="2015-06" db="EMBL/GenBank/DDBJ databases">
        <authorList>
            <person name="Wibberg Daniel"/>
        </authorList>
    </citation>
    <scope>NUCLEOTIDE SEQUENCE [LARGE SCALE GENOMIC DNA]</scope>
    <source>
        <strain evidence="1 2">T3/55T</strain>
    </source>
</reference>